<comment type="caution">
    <text evidence="1">The sequence shown here is derived from an EMBL/GenBank/DDBJ whole genome shotgun (WGS) entry which is preliminary data.</text>
</comment>
<name>A0AAE0F9T2_9CHLO</name>
<evidence type="ECO:0000313" key="1">
    <source>
        <dbReference type="EMBL" id="KAK3255728.1"/>
    </source>
</evidence>
<dbReference type="Proteomes" id="UP001190700">
    <property type="component" value="Unassembled WGS sequence"/>
</dbReference>
<dbReference type="EMBL" id="LGRX02022337">
    <property type="protein sequence ID" value="KAK3255728.1"/>
    <property type="molecule type" value="Genomic_DNA"/>
</dbReference>
<accession>A0AAE0F9T2</accession>
<dbReference type="AlphaFoldDB" id="A0AAE0F9T2"/>
<reference evidence="1 2" key="1">
    <citation type="journal article" date="2015" name="Genome Biol. Evol.">
        <title>Comparative Genomics of a Bacterivorous Green Alga Reveals Evolutionary Causalities and Consequences of Phago-Mixotrophic Mode of Nutrition.</title>
        <authorList>
            <person name="Burns J.A."/>
            <person name="Paasch A."/>
            <person name="Narechania A."/>
            <person name="Kim E."/>
        </authorList>
    </citation>
    <scope>NUCLEOTIDE SEQUENCE [LARGE SCALE GENOMIC DNA]</scope>
    <source>
        <strain evidence="1 2">PLY_AMNH</strain>
    </source>
</reference>
<keyword evidence="2" id="KW-1185">Reference proteome</keyword>
<sequence>MQAMNASFMKSTPVQVSRASPVARAQPLRVVAAKKGTKVVSKKAAPAESSGGFFGFKFDWVMKDVFADGIGTETESSGFKSEWADYASELRKGGKYDYIKKMKDAGAEYTVNYQPELLEGKSREKMDKPFKKKYNK</sequence>
<proteinExistence type="predicted"/>
<evidence type="ECO:0000313" key="2">
    <source>
        <dbReference type="Proteomes" id="UP001190700"/>
    </source>
</evidence>
<gene>
    <name evidence="1" type="ORF">CYMTET_35102</name>
</gene>
<organism evidence="1 2">
    <name type="scientific">Cymbomonas tetramitiformis</name>
    <dbReference type="NCBI Taxonomy" id="36881"/>
    <lineage>
        <taxon>Eukaryota</taxon>
        <taxon>Viridiplantae</taxon>
        <taxon>Chlorophyta</taxon>
        <taxon>Pyramimonadophyceae</taxon>
        <taxon>Pyramimonadales</taxon>
        <taxon>Pyramimonadaceae</taxon>
        <taxon>Cymbomonas</taxon>
    </lineage>
</organism>
<protein>
    <submittedName>
        <fullName evidence="1">Uncharacterized protein</fullName>
    </submittedName>
</protein>